<gene>
    <name evidence="2" type="ORF">GCM10010387_03960</name>
</gene>
<dbReference type="Proteomes" id="UP000630936">
    <property type="component" value="Unassembled WGS sequence"/>
</dbReference>
<comment type="caution">
    <text evidence="2">The sequence shown here is derived from an EMBL/GenBank/DDBJ whole genome shotgun (WGS) entry which is preliminary data.</text>
</comment>
<reference evidence="2" key="1">
    <citation type="journal article" date="2014" name="Int. J. Syst. Evol. Microbiol.">
        <title>Complete genome sequence of Corynebacterium casei LMG S-19264T (=DSM 44701T), isolated from a smear-ripened cheese.</title>
        <authorList>
            <consortium name="US DOE Joint Genome Institute (JGI-PGF)"/>
            <person name="Walter F."/>
            <person name="Albersmeier A."/>
            <person name="Kalinowski J."/>
            <person name="Ruckert C."/>
        </authorList>
    </citation>
    <scope>NUCLEOTIDE SEQUENCE</scope>
    <source>
        <strain evidence="2">JCM 4988</strain>
    </source>
</reference>
<dbReference type="EMBL" id="BMWG01000001">
    <property type="protein sequence ID" value="GGZ14917.1"/>
    <property type="molecule type" value="Genomic_DNA"/>
</dbReference>
<dbReference type="InterPro" id="IPR001387">
    <property type="entry name" value="Cro/C1-type_HTH"/>
</dbReference>
<name>A0A918PLE3_9ACTN</name>
<proteinExistence type="predicted"/>
<protein>
    <recommendedName>
        <fullName evidence="1">HTH cro/C1-type domain-containing protein</fullName>
    </recommendedName>
</protein>
<reference evidence="2" key="2">
    <citation type="submission" date="2020-09" db="EMBL/GenBank/DDBJ databases">
        <authorList>
            <person name="Sun Q."/>
            <person name="Ohkuma M."/>
        </authorList>
    </citation>
    <scope>NUCLEOTIDE SEQUENCE</scope>
    <source>
        <strain evidence="2">JCM 4988</strain>
    </source>
</reference>
<dbReference type="PROSITE" id="PS50943">
    <property type="entry name" value="HTH_CROC1"/>
    <property type="match status" value="1"/>
</dbReference>
<sequence>MRALVPDTGAMHAANAKGAVGDNVATLRKTLGWTQSKLAHRASVSLSLLSKIEIGDRPCTPPTAASLAHAMGVPLSVLYGTSLVNTDTAEQVAELRTAIRRYDQPEDMLISVPQLEHDIREACDLRAHTKYRALLDRLPDLINRVTAHAHHAQDPTAWMRLIEVYGCAYTLAGRLGHADLAELVVARQEWAASRTWSPVGTAVADWGKAGAYQSAGDYSGGMTVVEEAIRKMSRGSQTDDSPAPLVALGSLHLRGVVMASRARDARATEDHARHAQRLAERLGRQDTLVHNLTFGPANTTLHELAAWVELDKPRKAAKMATEIGDAELPGLTPTRIGHFHIDSARAHLAAGDREASLKSLQRGREVAPELLRVHPMSRETMRVLLSLHYRSNPTLTSLARWAGIGR</sequence>
<dbReference type="AlphaFoldDB" id="A0A918PLE3"/>
<dbReference type="SUPFAM" id="SSF47413">
    <property type="entry name" value="lambda repressor-like DNA-binding domains"/>
    <property type="match status" value="1"/>
</dbReference>
<dbReference type="Pfam" id="PF01381">
    <property type="entry name" value="HTH_3"/>
    <property type="match status" value="1"/>
</dbReference>
<dbReference type="Gene3D" id="1.10.260.40">
    <property type="entry name" value="lambda repressor-like DNA-binding domains"/>
    <property type="match status" value="1"/>
</dbReference>
<accession>A0A918PLE3</accession>
<dbReference type="CDD" id="cd00093">
    <property type="entry name" value="HTH_XRE"/>
    <property type="match status" value="1"/>
</dbReference>
<dbReference type="GO" id="GO:0003677">
    <property type="term" value="F:DNA binding"/>
    <property type="evidence" value="ECO:0007669"/>
    <property type="project" value="InterPro"/>
</dbReference>
<dbReference type="InterPro" id="IPR010982">
    <property type="entry name" value="Lambda_DNA-bd_dom_sf"/>
</dbReference>
<dbReference type="SMART" id="SM00530">
    <property type="entry name" value="HTH_XRE"/>
    <property type="match status" value="1"/>
</dbReference>
<keyword evidence="3" id="KW-1185">Reference proteome</keyword>
<organism evidence="2 3">
    <name type="scientific">Streptomyces inusitatus</name>
    <dbReference type="NCBI Taxonomy" id="68221"/>
    <lineage>
        <taxon>Bacteria</taxon>
        <taxon>Bacillati</taxon>
        <taxon>Actinomycetota</taxon>
        <taxon>Actinomycetes</taxon>
        <taxon>Kitasatosporales</taxon>
        <taxon>Streptomycetaceae</taxon>
        <taxon>Streptomyces</taxon>
    </lineage>
</organism>
<evidence type="ECO:0000313" key="3">
    <source>
        <dbReference type="Proteomes" id="UP000630936"/>
    </source>
</evidence>
<feature type="domain" description="HTH cro/C1-type" evidence="1">
    <location>
        <begin position="24"/>
        <end position="78"/>
    </location>
</feature>
<evidence type="ECO:0000259" key="1">
    <source>
        <dbReference type="PROSITE" id="PS50943"/>
    </source>
</evidence>
<evidence type="ECO:0000313" key="2">
    <source>
        <dbReference type="EMBL" id="GGZ14917.1"/>
    </source>
</evidence>